<sequence length="198" mass="21535">MHFGKHLLVAGGLITALLAAQSAIAQIPAELLQGGGGGQGSLYSDAFYKSKDGYWVLMRSREDNGLRCSVSYIMPDSLYAIHGPGNAEEASRGAGQIWFSGDKIRSPAATEQVDIVINARGKTVTYPTALVNIVPDRGTFVMFLDVKNYLRKVIKKGEDTDEFTVRLEGKEVYAVKLPQLQKAYRMLDKCMASGGAKQ</sequence>
<feature type="chain" id="PRO_5047429254" evidence="1">
    <location>
        <begin position="26"/>
        <end position="198"/>
    </location>
</feature>
<accession>A0ABY3XC99</accession>
<proteinExistence type="predicted"/>
<organism evidence="2 3">
    <name type="scientific">Lysobacter gummosus</name>
    <dbReference type="NCBI Taxonomy" id="262324"/>
    <lineage>
        <taxon>Bacteria</taxon>
        <taxon>Pseudomonadati</taxon>
        <taxon>Pseudomonadota</taxon>
        <taxon>Gammaproteobacteria</taxon>
        <taxon>Lysobacterales</taxon>
        <taxon>Lysobacteraceae</taxon>
        <taxon>Lysobacter</taxon>
    </lineage>
</organism>
<keyword evidence="1" id="KW-0732">Signal</keyword>
<keyword evidence="3" id="KW-1185">Reference proteome</keyword>
<name>A0ABY3XC99_9GAMM</name>
<dbReference type="Proteomes" id="UP000829194">
    <property type="component" value="Chromosome"/>
</dbReference>
<gene>
    <name evidence="2" type="ORF">MOV92_22150</name>
</gene>
<reference evidence="2 3" key="1">
    <citation type="submission" date="2022-03" db="EMBL/GenBank/DDBJ databases">
        <title>Complete genome sequence of Lysobacter capsici VKM B-2533 and Lysobacter gummosus 10.1.1, promising sources of lytic agents.</title>
        <authorList>
            <person name="Tarlachkov S.V."/>
            <person name="Kudryakova I.V."/>
            <person name="Afoshin A.S."/>
            <person name="Leontyevskaya E.A."/>
            <person name="Leontyevskaya N.V."/>
        </authorList>
    </citation>
    <scope>NUCLEOTIDE SEQUENCE [LARGE SCALE GENOMIC DNA]</scope>
    <source>
        <strain evidence="2 3">10.1.1</strain>
    </source>
</reference>
<evidence type="ECO:0000313" key="3">
    <source>
        <dbReference type="Proteomes" id="UP000829194"/>
    </source>
</evidence>
<feature type="signal peptide" evidence="1">
    <location>
        <begin position="1"/>
        <end position="25"/>
    </location>
</feature>
<dbReference type="EMBL" id="CP093547">
    <property type="protein sequence ID" value="UNP29139.1"/>
    <property type="molecule type" value="Genomic_DNA"/>
</dbReference>
<protein>
    <submittedName>
        <fullName evidence="2">Uncharacterized protein</fullName>
    </submittedName>
</protein>
<evidence type="ECO:0000313" key="2">
    <source>
        <dbReference type="EMBL" id="UNP29139.1"/>
    </source>
</evidence>
<evidence type="ECO:0000256" key="1">
    <source>
        <dbReference type="SAM" id="SignalP"/>
    </source>
</evidence>
<dbReference type="RefSeq" id="WP_057944644.1">
    <property type="nucleotide sequence ID" value="NZ_CP011131.1"/>
</dbReference>